<dbReference type="Proteomes" id="UP000595362">
    <property type="component" value="Chromosome"/>
</dbReference>
<dbReference type="Pfam" id="PF00669">
    <property type="entry name" value="Flagellin_N"/>
    <property type="match status" value="1"/>
</dbReference>
<gene>
    <name evidence="3" type="ORF">HYS17_10315</name>
</gene>
<dbReference type="EMBL" id="CP066681">
    <property type="protein sequence ID" value="QQG35880.1"/>
    <property type="molecule type" value="Genomic_DNA"/>
</dbReference>
<organism evidence="3 4">
    <name type="scientific">Micavibrio aeruginosavorus</name>
    <dbReference type="NCBI Taxonomy" id="349221"/>
    <lineage>
        <taxon>Bacteria</taxon>
        <taxon>Pseudomonadati</taxon>
        <taxon>Bdellovibrionota</taxon>
        <taxon>Bdellovibrionia</taxon>
        <taxon>Bdellovibrionales</taxon>
        <taxon>Pseudobdellovibrionaceae</taxon>
        <taxon>Micavibrio</taxon>
    </lineage>
</organism>
<name>A0A7T5R1P9_9BACT</name>
<dbReference type="AlphaFoldDB" id="A0A7T5R1P9"/>
<sequence>MSNDVVLTAALRSNLLSLQNTQGLIDTTQYRLSTGRKVNSALDNPQSFFAAQALNNRASDLTRLLDGIGQSIQVIKAADNGITALTRLVEQADSVAKSARDALAAGQAEAKVTGSRDLRNIDDLTALPGVANGDILTFSLTAEDGTAVNIGAYGGATAATASVTINTNDSIDELIAEINNLNIDDGAGQALGDKAFEASLDDKGQLVIKTLNGGDFRLQFVSAAATDAADLALAADLGMGDVSRLIPDGAANSNNVEFSSLSDVALISFPLYNSGTGEIAQASSTLNLVENASGTPLFANIDNAADQFRISIDGGAVQNIDLFDGTNPISIQAFVDRINANSTLNTKVEASYDDTTGELRIEPIDGTVQSIEVGIRGDDAVQANFGFGLTNLVAGAGGEELRETIRLAAAAGQLAQLEKDFNNLRDQIDLLVTDTGYRGTNLLNGDDLLTVFNEDRSSSLTTEGVTFTASGLGMDEANFSRISSTEEILDQVRDALNTVRDFGNTLANDLSIIQTREDYSKNLINTLTEGSDKLTVADQNEEGAKLLALQTRQQLGVTALSLASQSQQSILRLFG</sequence>
<dbReference type="GO" id="GO:0005198">
    <property type="term" value="F:structural molecule activity"/>
    <property type="evidence" value="ECO:0007669"/>
    <property type="project" value="InterPro"/>
</dbReference>
<feature type="coiled-coil region" evidence="1">
    <location>
        <begin position="407"/>
        <end position="434"/>
    </location>
</feature>
<protein>
    <submittedName>
        <fullName evidence="3">Flagellin</fullName>
    </submittedName>
</protein>
<evidence type="ECO:0000313" key="4">
    <source>
        <dbReference type="Proteomes" id="UP000595362"/>
    </source>
</evidence>
<feature type="domain" description="Flagellin N-terminal" evidence="2">
    <location>
        <begin position="14"/>
        <end position="99"/>
    </location>
</feature>
<accession>A0A7T5R1P9</accession>
<evidence type="ECO:0000259" key="2">
    <source>
        <dbReference type="Pfam" id="PF00669"/>
    </source>
</evidence>
<proteinExistence type="predicted"/>
<dbReference type="Gene3D" id="1.20.1330.10">
    <property type="entry name" value="f41 fragment of flagellin, N-terminal domain"/>
    <property type="match status" value="1"/>
</dbReference>
<keyword evidence="3" id="KW-0282">Flagellum</keyword>
<keyword evidence="3" id="KW-0966">Cell projection</keyword>
<evidence type="ECO:0000313" key="3">
    <source>
        <dbReference type="EMBL" id="QQG35880.1"/>
    </source>
</evidence>
<evidence type="ECO:0000256" key="1">
    <source>
        <dbReference type="SAM" id="Coils"/>
    </source>
</evidence>
<dbReference type="InterPro" id="IPR001029">
    <property type="entry name" value="Flagellin_N"/>
</dbReference>
<reference evidence="3 4" key="1">
    <citation type="submission" date="2020-07" db="EMBL/GenBank/DDBJ databases">
        <title>Huge and variable diversity of episymbiotic CPR bacteria and DPANN archaea in groundwater ecosystems.</title>
        <authorList>
            <person name="He C.Y."/>
            <person name="Keren R."/>
            <person name="Whittaker M."/>
            <person name="Farag I.F."/>
            <person name="Doudna J."/>
            <person name="Cate J.H.D."/>
            <person name="Banfield J.F."/>
        </authorList>
    </citation>
    <scope>NUCLEOTIDE SEQUENCE [LARGE SCALE GENOMIC DNA]</scope>
    <source>
        <strain evidence="3">NC_groundwater_70_Ag_B-0.1um_54_66</strain>
    </source>
</reference>
<keyword evidence="1" id="KW-0175">Coiled coil</keyword>
<dbReference type="SUPFAM" id="SSF64518">
    <property type="entry name" value="Phase 1 flagellin"/>
    <property type="match status" value="1"/>
</dbReference>
<keyword evidence="3" id="KW-0969">Cilium</keyword>